<feature type="region of interest" description="Disordered" evidence="1">
    <location>
        <begin position="1"/>
        <end position="54"/>
    </location>
</feature>
<keyword evidence="3" id="KW-1185">Reference proteome</keyword>
<proteinExistence type="predicted"/>
<comment type="caution">
    <text evidence="2">The sequence shown here is derived from an EMBL/GenBank/DDBJ whole genome shotgun (WGS) entry which is preliminary data.</text>
</comment>
<organism evidence="2 3">
    <name type="scientific">Adiantum capillus-veneris</name>
    <name type="common">Maidenhair fern</name>
    <dbReference type="NCBI Taxonomy" id="13818"/>
    <lineage>
        <taxon>Eukaryota</taxon>
        <taxon>Viridiplantae</taxon>
        <taxon>Streptophyta</taxon>
        <taxon>Embryophyta</taxon>
        <taxon>Tracheophyta</taxon>
        <taxon>Polypodiopsida</taxon>
        <taxon>Polypodiidae</taxon>
        <taxon>Polypodiales</taxon>
        <taxon>Pteridineae</taxon>
        <taxon>Pteridaceae</taxon>
        <taxon>Vittarioideae</taxon>
        <taxon>Adiantum</taxon>
    </lineage>
</organism>
<sequence length="104" mass="11920">MGSLQHQGSSNADHSGDHTDRKPSGGTREFQQKQSDRKREDPETALIVGGRESGTRRALTRCRRQESRFKEEVCRLCEEKHPLLRFPSTLEALLSKVKRWVFGL</sequence>
<evidence type="ECO:0000313" key="2">
    <source>
        <dbReference type="EMBL" id="KAI5063615.1"/>
    </source>
</evidence>
<feature type="compositionally biased region" description="Polar residues" evidence="1">
    <location>
        <begin position="1"/>
        <end position="13"/>
    </location>
</feature>
<evidence type="ECO:0000256" key="1">
    <source>
        <dbReference type="SAM" id="MobiDB-lite"/>
    </source>
</evidence>
<dbReference type="AlphaFoldDB" id="A0A9D4U9F8"/>
<feature type="compositionally biased region" description="Basic and acidic residues" evidence="1">
    <location>
        <begin position="14"/>
        <end position="23"/>
    </location>
</feature>
<dbReference type="EMBL" id="JABFUD020000021">
    <property type="protein sequence ID" value="KAI5063615.1"/>
    <property type="molecule type" value="Genomic_DNA"/>
</dbReference>
<evidence type="ECO:0000313" key="3">
    <source>
        <dbReference type="Proteomes" id="UP000886520"/>
    </source>
</evidence>
<reference evidence="2" key="1">
    <citation type="submission" date="2021-01" db="EMBL/GenBank/DDBJ databases">
        <title>Adiantum capillus-veneris genome.</title>
        <authorList>
            <person name="Fang Y."/>
            <person name="Liao Q."/>
        </authorList>
    </citation>
    <scope>NUCLEOTIDE SEQUENCE</scope>
    <source>
        <strain evidence="2">H3</strain>
        <tissue evidence="2">Leaf</tissue>
    </source>
</reference>
<protein>
    <submittedName>
        <fullName evidence="2">Uncharacterized protein</fullName>
    </submittedName>
</protein>
<gene>
    <name evidence="2" type="ORF">GOP47_0022162</name>
</gene>
<accession>A0A9D4U9F8</accession>
<dbReference type="Proteomes" id="UP000886520">
    <property type="component" value="Chromosome 21"/>
</dbReference>
<feature type="compositionally biased region" description="Basic and acidic residues" evidence="1">
    <location>
        <begin position="30"/>
        <end position="42"/>
    </location>
</feature>
<name>A0A9D4U9F8_ADICA</name>